<protein>
    <submittedName>
        <fullName evidence="2">Uncharacterized protein</fullName>
    </submittedName>
</protein>
<evidence type="ECO:0000313" key="3">
    <source>
        <dbReference type="Proteomes" id="UP001589894"/>
    </source>
</evidence>
<dbReference type="RefSeq" id="WP_377339700.1">
    <property type="nucleotide sequence ID" value="NZ_JBHLUE010000011.1"/>
</dbReference>
<evidence type="ECO:0000256" key="1">
    <source>
        <dbReference type="SAM" id="MobiDB-lite"/>
    </source>
</evidence>
<feature type="compositionally biased region" description="Basic and acidic residues" evidence="1">
    <location>
        <begin position="7"/>
        <end position="22"/>
    </location>
</feature>
<dbReference type="Proteomes" id="UP001589894">
    <property type="component" value="Unassembled WGS sequence"/>
</dbReference>
<dbReference type="EMBL" id="JBHLUE010000011">
    <property type="protein sequence ID" value="MFC0565689.1"/>
    <property type="molecule type" value="Genomic_DNA"/>
</dbReference>
<sequence>MAKHRRGSAEEPAGRIGDEVDRNLGGEYWSVDDCAWTMLNPTLPENLVDLLAPPIVVGAVPLTGPAAGRAGVPGRGHPRGVREHRGRRR</sequence>
<gene>
    <name evidence="2" type="ORF">ACFFHU_16300</name>
</gene>
<reference evidence="2 3" key="1">
    <citation type="submission" date="2024-09" db="EMBL/GenBank/DDBJ databases">
        <authorList>
            <person name="Sun Q."/>
            <person name="Mori K."/>
        </authorList>
    </citation>
    <scope>NUCLEOTIDE SEQUENCE [LARGE SCALE GENOMIC DNA]</scope>
    <source>
        <strain evidence="2 3">TBRC 2205</strain>
    </source>
</reference>
<accession>A0ABV6NYB0</accession>
<feature type="compositionally biased region" description="Basic residues" evidence="1">
    <location>
        <begin position="76"/>
        <end position="89"/>
    </location>
</feature>
<feature type="region of interest" description="Disordered" evidence="1">
    <location>
        <begin position="1"/>
        <end position="22"/>
    </location>
</feature>
<evidence type="ECO:0000313" key="2">
    <source>
        <dbReference type="EMBL" id="MFC0565689.1"/>
    </source>
</evidence>
<feature type="region of interest" description="Disordered" evidence="1">
    <location>
        <begin position="64"/>
        <end position="89"/>
    </location>
</feature>
<organism evidence="2 3">
    <name type="scientific">Plantactinospora siamensis</name>
    <dbReference type="NCBI Taxonomy" id="555372"/>
    <lineage>
        <taxon>Bacteria</taxon>
        <taxon>Bacillati</taxon>
        <taxon>Actinomycetota</taxon>
        <taxon>Actinomycetes</taxon>
        <taxon>Micromonosporales</taxon>
        <taxon>Micromonosporaceae</taxon>
        <taxon>Plantactinospora</taxon>
    </lineage>
</organism>
<keyword evidence="3" id="KW-1185">Reference proteome</keyword>
<proteinExistence type="predicted"/>
<name>A0ABV6NYB0_9ACTN</name>
<comment type="caution">
    <text evidence="2">The sequence shown here is derived from an EMBL/GenBank/DDBJ whole genome shotgun (WGS) entry which is preliminary data.</text>
</comment>